<name>A0A1H9CXF4_9FLAO</name>
<evidence type="ECO:0000256" key="1">
    <source>
        <dbReference type="SAM" id="Coils"/>
    </source>
</evidence>
<evidence type="ECO:0000313" key="2">
    <source>
        <dbReference type="EMBL" id="SEQ05821.1"/>
    </source>
</evidence>
<gene>
    <name evidence="2" type="ORF">SAMN05444005_105138</name>
</gene>
<dbReference type="OrthoDB" id="961030at2"/>
<keyword evidence="1" id="KW-0175">Coiled coil</keyword>
<dbReference type="EMBL" id="FOEI01000005">
    <property type="protein sequence ID" value="SEQ05821.1"/>
    <property type="molecule type" value="Genomic_DNA"/>
</dbReference>
<proteinExistence type="predicted"/>
<sequence length="95" mass="11241">MIDIINQLFEIERKSIENEIHILERNLTRIKYEFEQLGYIIENPIHKKFDERDTSIEAKIMNENSTLITKVLKPIIYTNNDGQLKIVQKGIVIVE</sequence>
<dbReference type="Proteomes" id="UP000198648">
    <property type="component" value="Unassembled WGS sequence"/>
</dbReference>
<feature type="coiled-coil region" evidence="1">
    <location>
        <begin position="6"/>
        <end position="33"/>
    </location>
</feature>
<organism evidence="2 3">
    <name type="scientific">Flavobacterium urocaniciphilum</name>
    <dbReference type="NCBI Taxonomy" id="1299341"/>
    <lineage>
        <taxon>Bacteria</taxon>
        <taxon>Pseudomonadati</taxon>
        <taxon>Bacteroidota</taxon>
        <taxon>Flavobacteriia</taxon>
        <taxon>Flavobacteriales</taxon>
        <taxon>Flavobacteriaceae</taxon>
        <taxon>Flavobacterium</taxon>
    </lineage>
</organism>
<dbReference type="AlphaFoldDB" id="A0A1H9CXF4"/>
<dbReference type="STRING" id="1299341.SAMN05444005_105138"/>
<accession>A0A1H9CXF4</accession>
<dbReference type="RefSeq" id="WP_091468559.1">
    <property type="nucleotide sequence ID" value="NZ_FOEI01000005.1"/>
</dbReference>
<reference evidence="2 3" key="1">
    <citation type="submission" date="2016-10" db="EMBL/GenBank/DDBJ databases">
        <authorList>
            <person name="de Groot N.N."/>
        </authorList>
    </citation>
    <scope>NUCLEOTIDE SEQUENCE [LARGE SCALE GENOMIC DNA]</scope>
    <source>
        <strain evidence="2 3">DSM 27078</strain>
    </source>
</reference>
<evidence type="ECO:0000313" key="3">
    <source>
        <dbReference type="Proteomes" id="UP000198648"/>
    </source>
</evidence>
<keyword evidence="3" id="KW-1185">Reference proteome</keyword>
<protein>
    <submittedName>
        <fullName evidence="2">Uncharacterized protein</fullName>
    </submittedName>
</protein>